<keyword evidence="10 15" id="KW-0408">Iron</keyword>
<evidence type="ECO:0000256" key="9">
    <source>
        <dbReference type="ARBA" id="ARBA00022729"/>
    </source>
</evidence>
<evidence type="ECO:0000256" key="6">
    <source>
        <dbReference type="ARBA" id="ARBA00022617"/>
    </source>
</evidence>
<evidence type="ECO:0000256" key="16">
    <source>
        <dbReference type="SAM" id="MobiDB-lite"/>
    </source>
</evidence>
<dbReference type="InterPro" id="IPR051735">
    <property type="entry name" value="CFEM_domain"/>
</dbReference>
<keyword evidence="14" id="KW-0449">Lipoprotein</keyword>
<sequence length="164" mass="16114">MRFHAVAIALVGFAAAQDTQLPTCAQGCVNQYTTGGAIANCSQVDVKCICSNSGFLDGIACCLAGVCSTTDQENAVKFAKNICTGADVAVPDQVVCKTASLSSTATATHASAAATGASASATNTANAAHTTNTPTHTPTNTPNAAPTMGPVALLGGLIAALVAL</sequence>
<feature type="chain" id="PRO_5009602041" description="CFEM domain-containing protein" evidence="17">
    <location>
        <begin position="17"/>
        <end position="164"/>
    </location>
</feature>
<keyword evidence="5" id="KW-0964">Secreted</keyword>
<dbReference type="GO" id="GO:0046872">
    <property type="term" value="F:metal ion binding"/>
    <property type="evidence" value="ECO:0007669"/>
    <property type="project" value="UniProtKB-UniRule"/>
</dbReference>
<feature type="signal peptide" evidence="17">
    <location>
        <begin position="1"/>
        <end position="16"/>
    </location>
</feature>
<feature type="disulfide bond" evidence="15">
    <location>
        <begin position="50"/>
        <end position="83"/>
    </location>
</feature>
<evidence type="ECO:0000256" key="5">
    <source>
        <dbReference type="ARBA" id="ARBA00022525"/>
    </source>
</evidence>
<comment type="subcellular location">
    <subcellularLocation>
        <location evidence="1">Cell membrane</location>
        <topology evidence="1">Lipid-anchor</topology>
        <topology evidence="1">GPI-anchor</topology>
    </subcellularLocation>
    <subcellularLocation>
        <location evidence="2">Secreted</location>
    </subcellularLocation>
</comment>
<keyword evidence="9 17" id="KW-0732">Signal</keyword>
<keyword evidence="12 15" id="KW-1015">Disulfide bond</keyword>
<dbReference type="PANTHER" id="PTHR37928">
    <property type="entry name" value="CFEM DOMAIN PROTEIN (AFU_ORTHOLOGUE AFUA_6G14090)"/>
    <property type="match status" value="1"/>
</dbReference>
<evidence type="ECO:0000256" key="4">
    <source>
        <dbReference type="ARBA" id="ARBA00022475"/>
    </source>
</evidence>
<keyword evidence="11" id="KW-0472">Membrane</keyword>
<feature type="binding site" description="axial binding residue" evidence="15">
    <location>
        <position position="45"/>
    </location>
    <ligand>
        <name>heme</name>
        <dbReference type="ChEBI" id="CHEBI:30413"/>
    </ligand>
    <ligandPart>
        <name>Fe</name>
        <dbReference type="ChEBI" id="CHEBI:18248"/>
    </ligandPart>
</feature>
<keyword evidence="20" id="KW-1185">Reference proteome</keyword>
<accession>A0A1G4ARK4</accession>
<dbReference type="Proteomes" id="UP000176998">
    <property type="component" value="Unassembled WGS sequence"/>
</dbReference>
<keyword evidence="8 15" id="KW-0479">Metal-binding</keyword>
<protein>
    <recommendedName>
        <fullName evidence="18">CFEM domain-containing protein</fullName>
    </recommendedName>
</protein>
<dbReference type="PANTHER" id="PTHR37928:SF2">
    <property type="entry name" value="GPI ANCHORED CFEM DOMAIN PROTEIN (AFU_ORTHOLOGUE AFUA_6G10580)"/>
    <property type="match status" value="1"/>
</dbReference>
<dbReference type="GO" id="GO:0098552">
    <property type="term" value="C:side of membrane"/>
    <property type="evidence" value="ECO:0007669"/>
    <property type="project" value="UniProtKB-KW"/>
</dbReference>
<proteinExistence type="inferred from homology"/>
<feature type="domain" description="CFEM" evidence="18">
    <location>
        <begin position="1"/>
        <end position="110"/>
    </location>
</feature>
<dbReference type="GeneID" id="34566006"/>
<reference evidence="19 20" key="1">
    <citation type="submission" date="2016-09" db="EMBL/GenBank/DDBJ databases">
        <authorList>
            <person name="Capua I."/>
            <person name="De Benedictis P."/>
            <person name="Joannis T."/>
            <person name="Lombin L.H."/>
            <person name="Cattoli G."/>
        </authorList>
    </citation>
    <scope>NUCLEOTIDE SEQUENCE [LARGE SCALE GENOMIC DNA]</scope>
    <source>
        <strain evidence="19 20">IMI 309357</strain>
    </source>
</reference>
<keyword evidence="6 15" id="KW-0349">Heme</keyword>
<keyword evidence="4" id="KW-1003">Cell membrane</keyword>
<evidence type="ECO:0000256" key="10">
    <source>
        <dbReference type="ARBA" id="ARBA00023004"/>
    </source>
</evidence>
<dbReference type="GO" id="GO:0005576">
    <property type="term" value="C:extracellular region"/>
    <property type="evidence" value="ECO:0007669"/>
    <property type="project" value="UniProtKB-SubCell"/>
</dbReference>
<keyword evidence="13" id="KW-0325">Glycoprotein</keyword>
<evidence type="ECO:0000256" key="8">
    <source>
        <dbReference type="ARBA" id="ARBA00022723"/>
    </source>
</evidence>
<evidence type="ECO:0000256" key="2">
    <source>
        <dbReference type="ARBA" id="ARBA00004613"/>
    </source>
</evidence>
<name>A0A1G4ARK4_9PEZI</name>
<evidence type="ECO:0000256" key="1">
    <source>
        <dbReference type="ARBA" id="ARBA00004609"/>
    </source>
</evidence>
<feature type="region of interest" description="Disordered" evidence="16">
    <location>
        <begin position="123"/>
        <end position="146"/>
    </location>
</feature>
<gene>
    <name evidence="19" type="ORF">CORC01_12878</name>
</gene>
<evidence type="ECO:0000313" key="19">
    <source>
        <dbReference type="EMBL" id="OHE91804.1"/>
    </source>
</evidence>
<evidence type="ECO:0000256" key="14">
    <source>
        <dbReference type="ARBA" id="ARBA00023288"/>
    </source>
</evidence>
<organism evidence="19 20">
    <name type="scientific">Colletotrichum orchidophilum</name>
    <dbReference type="NCBI Taxonomy" id="1209926"/>
    <lineage>
        <taxon>Eukaryota</taxon>
        <taxon>Fungi</taxon>
        <taxon>Dikarya</taxon>
        <taxon>Ascomycota</taxon>
        <taxon>Pezizomycotina</taxon>
        <taxon>Sordariomycetes</taxon>
        <taxon>Hypocreomycetidae</taxon>
        <taxon>Glomerellales</taxon>
        <taxon>Glomerellaceae</taxon>
        <taxon>Colletotrichum</taxon>
    </lineage>
</organism>
<dbReference type="AlphaFoldDB" id="A0A1G4ARK4"/>
<dbReference type="SMART" id="SM00747">
    <property type="entry name" value="CFEM"/>
    <property type="match status" value="1"/>
</dbReference>
<keyword evidence="7" id="KW-0336">GPI-anchor</keyword>
<dbReference type="RefSeq" id="XP_022468976.1">
    <property type="nucleotide sequence ID" value="XM_022624496.1"/>
</dbReference>
<dbReference type="STRING" id="1209926.A0A1G4ARK4"/>
<evidence type="ECO:0000256" key="11">
    <source>
        <dbReference type="ARBA" id="ARBA00023136"/>
    </source>
</evidence>
<dbReference type="InterPro" id="IPR008427">
    <property type="entry name" value="Extracellular_membr_CFEM_dom"/>
</dbReference>
<evidence type="ECO:0000256" key="3">
    <source>
        <dbReference type="ARBA" id="ARBA00010031"/>
    </source>
</evidence>
<comment type="caution">
    <text evidence="15">Lacks conserved residue(s) required for the propagation of feature annotation.</text>
</comment>
<evidence type="ECO:0000313" key="20">
    <source>
        <dbReference type="Proteomes" id="UP000176998"/>
    </source>
</evidence>
<evidence type="ECO:0000256" key="12">
    <source>
        <dbReference type="ARBA" id="ARBA00023157"/>
    </source>
</evidence>
<evidence type="ECO:0000259" key="18">
    <source>
        <dbReference type="PROSITE" id="PS52012"/>
    </source>
</evidence>
<evidence type="ECO:0000256" key="13">
    <source>
        <dbReference type="ARBA" id="ARBA00023180"/>
    </source>
</evidence>
<feature type="disulfide bond" evidence="15">
    <location>
        <begin position="41"/>
        <end position="48"/>
    </location>
</feature>
<dbReference type="EMBL" id="MJBS01000169">
    <property type="protein sequence ID" value="OHE91804.1"/>
    <property type="molecule type" value="Genomic_DNA"/>
</dbReference>
<comment type="similarity">
    <text evidence="3">Belongs to the RBT5 family.</text>
</comment>
<evidence type="ECO:0000256" key="17">
    <source>
        <dbReference type="SAM" id="SignalP"/>
    </source>
</evidence>
<dbReference type="Pfam" id="PF05730">
    <property type="entry name" value="CFEM"/>
    <property type="match status" value="1"/>
</dbReference>
<comment type="caution">
    <text evidence="19">The sequence shown here is derived from an EMBL/GenBank/DDBJ whole genome shotgun (WGS) entry which is preliminary data.</text>
</comment>
<dbReference type="GO" id="GO:0005886">
    <property type="term" value="C:plasma membrane"/>
    <property type="evidence" value="ECO:0007669"/>
    <property type="project" value="UniProtKB-SubCell"/>
</dbReference>
<evidence type="ECO:0000256" key="15">
    <source>
        <dbReference type="PROSITE-ProRule" id="PRU01356"/>
    </source>
</evidence>
<evidence type="ECO:0000256" key="7">
    <source>
        <dbReference type="ARBA" id="ARBA00022622"/>
    </source>
</evidence>
<dbReference type="OrthoDB" id="3065412at2759"/>
<dbReference type="PROSITE" id="PS52012">
    <property type="entry name" value="CFEM"/>
    <property type="match status" value="1"/>
</dbReference>